<reference evidence="1" key="1">
    <citation type="journal article" date="2014" name="Front. Microbiol.">
        <title>High frequency of phylogenetically diverse reductive dehalogenase-homologous genes in deep subseafloor sedimentary metagenomes.</title>
        <authorList>
            <person name="Kawai M."/>
            <person name="Futagami T."/>
            <person name="Toyoda A."/>
            <person name="Takaki Y."/>
            <person name="Nishi S."/>
            <person name="Hori S."/>
            <person name="Arai W."/>
            <person name="Tsubouchi T."/>
            <person name="Morono Y."/>
            <person name="Uchiyama I."/>
            <person name="Ito T."/>
            <person name="Fujiyama A."/>
            <person name="Inagaki F."/>
            <person name="Takami H."/>
        </authorList>
    </citation>
    <scope>NUCLEOTIDE SEQUENCE</scope>
    <source>
        <strain evidence="1">Expedition CK06-06</strain>
    </source>
</reference>
<organism evidence="1">
    <name type="scientific">marine sediment metagenome</name>
    <dbReference type="NCBI Taxonomy" id="412755"/>
    <lineage>
        <taxon>unclassified sequences</taxon>
        <taxon>metagenomes</taxon>
        <taxon>ecological metagenomes</taxon>
    </lineage>
</organism>
<name>X1E9A5_9ZZZZ</name>
<comment type="caution">
    <text evidence="1">The sequence shown here is derived from an EMBL/GenBank/DDBJ whole genome shotgun (WGS) entry which is preliminary data.</text>
</comment>
<evidence type="ECO:0000313" key="1">
    <source>
        <dbReference type="EMBL" id="GAH05233.1"/>
    </source>
</evidence>
<gene>
    <name evidence="1" type="ORF">S01H4_38409</name>
</gene>
<accession>X1E9A5</accession>
<dbReference type="EMBL" id="BART01020711">
    <property type="protein sequence ID" value="GAH05233.1"/>
    <property type="molecule type" value="Genomic_DNA"/>
</dbReference>
<protein>
    <submittedName>
        <fullName evidence="1">Uncharacterized protein</fullName>
    </submittedName>
</protein>
<dbReference type="AlphaFoldDB" id="X1E9A5"/>
<proteinExistence type="predicted"/>
<sequence>MNKLMCPLGDEFKVSEGLIEFLKRHYYVDVIKNGEYLFTLKRLKKMQR</sequence>